<dbReference type="PATRIC" id="fig|1240687.3.peg.3649"/>
<protein>
    <submittedName>
        <fullName evidence="1">Uncharacterized protein</fullName>
    </submittedName>
</protein>
<dbReference type="EMBL" id="ANCE01000179">
    <property type="protein sequence ID" value="EMK21877.1"/>
    <property type="molecule type" value="Genomic_DNA"/>
</dbReference>
<proteinExistence type="predicted"/>
<sequence>MDYFYNNLTGEESPACALYDFRFILQMDSSAVSARIITF</sequence>
<gene>
    <name evidence="1" type="ORF">LEP1GSC008_2062</name>
</gene>
<comment type="caution">
    <text evidence="1">The sequence shown here is derived from an EMBL/GenBank/DDBJ whole genome shotgun (WGS) entry which is preliminary data.</text>
</comment>
<dbReference type="AlphaFoldDB" id="M6F491"/>
<name>M6F491_9LEPT</name>
<evidence type="ECO:0000313" key="2">
    <source>
        <dbReference type="Proteomes" id="UP000011980"/>
    </source>
</evidence>
<reference evidence="1 2" key="1">
    <citation type="submission" date="2013-01" db="EMBL/GenBank/DDBJ databases">
        <authorList>
            <person name="Harkins D.M."/>
            <person name="Durkin A.S."/>
            <person name="Brinkac L.M."/>
            <person name="Haft D.H."/>
            <person name="Selengut J.D."/>
            <person name="Sanka R."/>
            <person name="DePew J."/>
            <person name="Purushe J."/>
            <person name="Galloway R.L."/>
            <person name="Vinetz J.M."/>
            <person name="Sutton G.G."/>
            <person name="Nierman W.C."/>
            <person name="Fouts D.E."/>
        </authorList>
    </citation>
    <scope>NUCLEOTIDE SEQUENCE [LARGE SCALE GENOMIC DNA]</scope>
    <source>
        <strain evidence="1 2">Nikolaevo</strain>
    </source>
</reference>
<dbReference type="Proteomes" id="UP000011980">
    <property type="component" value="Unassembled WGS sequence"/>
</dbReference>
<organism evidence="1 2">
    <name type="scientific">Leptospira kirschneri serovar Bulgarica str. Nikolaevo</name>
    <dbReference type="NCBI Taxonomy" id="1240687"/>
    <lineage>
        <taxon>Bacteria</taxon>
        <taxon>Pseudomonadati</taxon>
        <taxon>Spirochaetota</taxon>
        <taxon>Spirochaetia</taxon>
        <taxon>Leptospirales</taxon>
        <taxon>Leptospiraceae</taxon>
        <taxon>Leptospira</taxon>
    </lineage>
</organism>
<evidence type="ECO:0000313" key="1">
    <source>
        <dbReference type="EMBL" id="EMK21877.1"/>
    </source>
</evidence>
<accession>M6F491</accession>